<reference evidence="3" key="1">
    <citation type="submission" date="2018-05" db="EMBL/GenBank/DDBJ databases">
        <authorList>
            <person name="Li X."/>
        </authorList>
    </citation>
    <scope>NUCLEOTIDE SEQUENCE [LARGE SCALE GENOMIC DNA]</scope>
    <source>
        <strain evidence="3">HKS-05</strain>
    </source>
</reference>
<dbReference type="InterPro" id="IPR036927">
    <property type="entry name" value="Cyt_c_oxase-like_su1_sf"/>
</dbReference>
<proteinExistence type="predicted"/>
<evidence type="ECO:0000313" key="2">
    <source>
        <dbReference type="EMBL" id="RAK59402.1"/>
    </source>
</evidence>
<feature type="transmembrane region" description="Helical" evidence="1">
    <location>
        <begin position="43"/>
        <end position="60"/>
    </location>
</feature>
<keyword evidence="1" id="KW-0472">Membrane</keyword>
<dbReference type="Proteomes" id="UP000249842">
    <property type="component" value="Unassembled WGS sequence"/>
</dbReference>
<dbReference type="OrthoDB" id="9808748at2"/>
<keyword evidence="1" id="KW-1133">Transmembrane helix</keyword>
<dbReference type="RefSeq" id="WP_111456695.1">
    <property type="nucleotide sequence ID" value="NZ_QFYP01000001.1"/>
</dbReference>
<feature type="transmembrane region" description="Helical" evidence="1">
    <location>
        <begin position="67"/>
        <end position="90"/>
    </location>
</feature>
<protein>
    <recommendedName>
        <fullName evidence="4">Cytochrome-c oxidase</fullName>
    </recommendedName>
</protein>
<evidence type="ECO:0000313" key="3">
    <source>
        <dbReference type="Proteomes" id="UP000249842"/>
    </source>
</evidence>
<gene>
    <name evidence="2" type="ORF">DJ021_06070</name>
</gene>
<keyword evidence="1" id="KW-0812">Transmembrane</keyword>
<dbReference type="AlphaFoldDB" id="A0A328AW91"/>
<keyword evidence="3" id="KW-1185">Reference proteome</keyword>
<evidence type="ECO:0008006" key="4">
    <source>
        <dbReference type="Google" id="ProtNLM"/>
    </source>
</evidence>
<dbReference type="Gene3D" id="1.20.210.10">
    <property type="entry name" value="Cytochrome c oxidase-like, subunit I domain"/>
    <property type="match status" value="1"/>
</dbReference>
<feature type="transmembrane region" description="Helical" evidence="1">
    <location>
        <begin position="96"/>
        <end position="121"/>
    </location>
</feature>
<sequence>MSRISIAFFGTAVLYALAGMVLGMVMAASNDHLLTPVHAHMNLLGWASLAVMGAFYGIAGDRAPARLAWANFTISNLGNLVTLPLLAMLLKGDAAVIPVMVVGEVLIVAGMLTFGAAVLTVGRTPAAAA</sequence>
<name>A0A328AW91_9CAUL</name>
<comment type="caution">
    <text evidence="2">The sequence shown here is derived from an EMBL/GenBank/DDBJ whole genome shotgun (WGS) entry which is preliminary data.</text>
</comment>
<accession>A0A328AW91</accession>
<organism evidence="2 3">
    <name type="scientific">Phenylobacterium hankyongense</name>
    <dbReference type="NCBI Taxonomy" id="1813876"/>
    <lineage>
        <taxon>Bacteria</taxon>
        <taxon>Pseudomonadati</taxon>
        <taxon>Pseudomonadota</taxon>
        <taxon>Alphaproteobacteria</taxon>
        <taxon>Caulobacterales</taxon>
        <taxon>Caulobacteraceae</taxon>
        <taxon>Phenylobacterium</taxon>
    </lineage>
</organism>
<evidence type="ECO:0000256" key="1">
    <source>
        <dbReference type="SAM" id="Phobius"/>
    </source>
</evidence>
<dbReference type="EMBL" id="QFYP01000001">
    <property type="protein sequence ID" value="RAK59402.1"/>
    <property type="molecule type" value="Genomic_DNA"/>
</dbReference>